<evidence type="ECO:0000313" key="4">
    <source>
        <dbReference type="Proteomes" id="UP001620408"/>
    </source>
</evidence>
<name>A0ABW8K3D3_9GAMM</name>
<evidence type="ECO:0000256" key="2">
    <source>
        <dbReference type="SAM" id="SignalP"/>
    </source>
</evidence>
<dbReference type="RefSeq" id="WP_379984958.1">
    <property type="nucleotide sequence ID" value="NZ_JADIKD010000006.1"/>
</dbReference>
<proteinExistence type="predicted"/>
<evidence type="ECO:0008006" key="5">
    <source>
        <dbReference type="Google" id="ProtNLM"/>
    </source>
</evidence>
<dbReference type="Proteomes" id="UP001620408">
    <property type="component" value="Unassembled WGS sequence"/>
</dbReference>
<reference evidence="3 4" key="1">
    <citation type="submission" date="2020-10" db="EMBL/GenBank/DDBJ databases">
        <title>Phylogeny of dyella-like bacteria.</title>
        <authorList>
            <person name="Fu J."/>
        </authorList>
    </citation>
    <scope>NUCLEOTIDE SEQUENCE [LARGE SCALE GENOMIC DNA]</scope>
    <source>
        <strain evidence="3 4">BB4</strain>
    </source>
</reference>
<gene>
    <name evidence="3" type="ORF">ISS97_03450</name>
</gene>
<sequence length="327" mass="35871">MRPTFFRRTLYVLLALLTLAACQNKDKEQQAALPGGETPEAAVQQSVALIKAGDFAGFWKHALPPTDYAALRTDWPRERPDQPPLSDEDRADFAAKLKEFTEPGAEDKLYAQAKVKLTQLQQQYSDQLPVMIGIMQGIARASIEQGKDMSATQKKQATDILNIVAPWAQQVPWFDQAKAKQSIGIFVATTRKLDLKNADQLRAMDFDTAMQKYNVGYLGLKDMLNLYGLSVDDTLNSVKVSTLENANGHARVKIDYTLLGKPVTTESTLVQQDGRWYSEDMLQNVRDAHARLMAPASAGSAPAPASSTHVIAQAPAAASSTAKPTKH</sequence>
<dbReference type="PROSITE" id="PS51257">
    <property type="entry name" value="PROKAR_LIPOPROTEIN"/>
    <property type="match status" value="1"/>
</dbReference>
<comment type="caution">
    <text evidence="3">The sequence shown here is derived from an EMBL/GenBank/DDBJ whole genome shotgun (WGS) entry which is preliminary data.</text>
</comment>
<accession>A0ABW8K3D3</accession>
<keyword evidence="4" id="KW-1185">Reference proteome</keyword>
<feature type="region of interest" description="Disordered" evidence="1">
    <location>
        <begin position="296"/>
        <end position="327"/>
    </location>
</feature>
<evidence type="ECO:0000256" key="1">
    <source>
        <dbReference type="SAM" id="MobiDB-lite"/>
    </source>
</evidence>
<feature type="chain" id="PRO_5047228542" description="DUF3828 domain-containing protein" evidence="2">
    <location>
        <begin position="21"/>
        <end position="327"/>
    </location>
</feature>
<feature type="compositionally biased region" description="Low complexity" evidence="1">
    <location>
        <begin position="296"/>
        <end position="307"/>
    </location>
</feature>
<dbReference type="EMBL" id="JADIKD010000006">
    <property type="protein sequence ID" value="MFK2916308.1"/>
    <property type="molecule type" value="Genomic_DNA"/>
</dbReference>
<keyword evidence="2" id="KW-0732">Signal</keyword>
<organism evidence="3 4">
    <name type="scientific">Dyella koreensis</name>
    <dbReference type="NCBI Taxonomy" id="311235"/>
    <lineage>
        <taxon>Bacteria</taxon>
        <taxon>Pseudomonadati</taxon>
        <taxon>Pseudomonadota</taxon>
        <taxon>Gammaproteobacteria</taxon>
        <taxon>Lysobacterales</taxon>
        <taxon>Rhodanobacteraceae</taxon>
        <taxon>Dyella</taxon>
    </lineage>
</organism>
<feature type="compositionally biased region" description="Low complexity" evidence="1">
    <location>
        <begin position="314"/>
        <end position="327"/>
    </location>
</feature>
<feature type="signal peptide" evidence="2">
    <location>
        <begin position="1"/>
        <end position="20"/>
    </location>
</feature>
<evidence type="ECO:0000313" key="3">
    <source>
        <dbReference type="EMBL" id="MFK2916308.1"/>
    </source>
</evidence>
<protein>
    <recommendedName>
        <fullName evidence="5">DUF3828 domain-containing protein</fullName>
    </recommendedName>
</protein>